<sequence length="188" mass="19353">MLTQQKRAFGVFSDIQNAQGAIEEMKAAGFPMNQVSTISKEPQQESPPPENKAQEGTNIGAIAGGAVGGTVGLAIGLGTLAAIPGVGAIALIGAAATALATTLTSGVIGATAGGLLGGLIGYGIPEEQAAVYEHRIHHGEYFVMVEGTEAEVRQAEAILSRWNVQELRIYDAATPPPPAITNRIERPL</sequence>
<evidence type="ECO:0000313" key="2">
    <source>
        <dbReference type="Proteomes" id="UP001442494"/>
    </source>
</evidence>
<comment type="caution">
    <text evidence="1">The sequence shown here is derived from an EMBL/GenBank/DDBJ whole genome shotgun (WGS) entry which is preliminary data.</text>
</comment>
<accession>A0ABV0JRA5</accession>
<reference evidence="1 2" key="1">
    <citation type="submission" date="2022-04" db="EMBL/GenBank/DDBJ databases">
        <title>Positive selection, recombination, and allopatry shape intraspecific diversity of widespread and dominant cyanobacteria.</title>
        <authorList>
            <person name="Wei J."/>
            <person name="Shu W."/>
            <person name="Hu C."/>
        </authorList>
    </citation>
    <scope>NUCLEOTIDE SEQUENCE [LARGE SCALE GENOMIC DNA]</scope>
    <source>
        <strain evidence="1 2">GB2-A5</strain>
    </source>
</reference>
<gene>
    <name evidence="1" type="ORF">NDI37_16135</name>
</gene>
<dbReference type="RefSeq" id="WP_190418038.1">
    <property type="nucleotide sequence ID" value="NZ_JAMPKK010000035.1"/>
</dbReference>
<dbReference type="PANTHER" id="PTHR36109:SF2">
    <property type="entry name" value="MEMBRANE PROTEIN"/>
    <property type="match status" value="1"/>
</dbReference>
<dbReference type="Proteomes" id="UP001442494">
    <property type="component" value="Unassembled WGS sequence"/>
</dbReference>
<organism evidence="1 2">
    <name type="scientific">Funiculus sociatus GB2-A5</name>
    <dbReference type="NCBI Taxonomy" id="2933946"/>
    <lineage>
        <taxon>Bacteria</taxon>
        <taxon>Bacillati</taxon>
        <taxon>Cyanobacteriota</taxon>
        <taxon>Cyanophyceae</taxon>
        <taxon>Coleofasciculales</taxon>
        <taxon>Coleofasciculaceae</taxon>
        <taxon>Funiculus</taxon>
    </lineage>
</organism>
<evidence type="ECO:0000313" key="1">
    <source>
        <dbReference type="EMBL" id="MEP0865998.1"/>
    </source>
</evidence>
<keyword evidence="2" id="KW-1185">Reference proteome</keyword>
<dbReference type="PANTHER" id="PTHR36109">
    <property type="entry name" value="MEMBRANE PROTEIN-RELATED"/>
    <property type="match status" value="1"/>
</dbReference>
<dbReference type="InterPro" id="IPR052948">
    <property type="entry name" value="Low_temp-induced_all0457"/>
</dbReference>
<proteinExistence type="predicted"/>
<protein>
    <submittedName>
        <fullName evidence="1">DUF1269 domain-containing protein</fullName>
    </submittedName>
</protein>
<name>A0ABV0JRA5_9CYAN</name>
<dbReference type="EMBL" id="JAMPKK010000035">
    <property type="protein sequence ID" value="MEP0865998.1"/>
    <property type="molecule type" value="Genomic_DNA"/>
</dbReference>